<dbReference type="GO" id="GO:0005829">
    <property type="term" value="C:cytosol"/>
    <property type="evidence" value="ECO:0007669"/>
    <property type="project" value="TreeGrafter"/>
</dbReference>
<dbReference type="InterPro" id="IPR019734">
    <property type="entry name" value="TPR_rpt"/>
</dbReference>
<evidence type="ECO:0000313" key="7">
    <source>
        <dbReference type="Proteomes" id="UP000192578"/>
    </source>
</evidence>
<dbReference type="EMBL" id="MTYJ01000018">
    <property type="protein sequence ID" value="OQV22263.1"/>
    <property type="molecule type" value="Genomic_DNA"/>
</dbReference>
<dbReference type="InterPro" id="IPR046357">
    <property type="entry name" value="PPIase_dom_sf"/>
</dbReference>
<dbReference type="Pfam" id="PF24993">
    <property type="entry name" value="GNC1_N"/>
    <property type="match status" value="1"/>
</dbReference>
<dbReference type="InterPro" id="IPR056810">
    <property type="entry name" value="GNC1-like_N"/>
</dbReference>
<dbReference type="InterPro" id="IPR011989">
    <property type="entry name" value="ARM-like"/>
</dbReference>
<comment type="similarity">
    <text evidence="1">Belongs to the GCN1 family.</text>
</comment>
<dbReference type="GO" id="GO:0006417">
    <property type="term" value="P:regulation of translation"/>
    <property type="evidence" value="ECO:0007669"/>
    <property type="project" value="TreeGrafter"/>
</dbReference>
<dbReference type="OrthoDB" id="5829758at2759"/>
<feature type="region of interest" description="Disordered" evidence="3">
    <location>
        <begin position="1"/>
        <end position="21"/>
    </location>
</feature>
<dbReference type="SMART" id="SM00028">
    <property type="entry name" value="TPR"/>
    <property type="match status" value="3"/>
</dbReference>
<evidence type="ECO:0000256" key="3">
    <source>
        <dbReference type="SAM" id="MobiDB-lite"/>
    </source>
</evidence>
<dbReference type="FunFam" id="1.25.40.10:FF:000052">
    <property type="entry name" value="Aryl-hydrocarbon-interacting protein-like 1"/>
    <property type="match status" value="1"/>
</dbReference>
<keyword evidence="2" id="KW-0677">Repeat</keyword>
<dbReference type="PANTHER" id="PTHR23346">
    <property type="entry name" value="TRANSLATIONAL ACTIVATOR GCN1-RELATED"/>
    <property type="match status" value="1"/>
</dbReference>
<dbReference type="Gene3D" id="1.25.10.10">
    <property type="entry name" value="Leucine-rich Repeat Variant"/>
    <property type="match status" value="2"/>
</dbReference>
<dbReference type="GO" id="GO:0019887">
    <property type="term" value="F:protein kinase regulator activity"/>
    <property type="evidence" value="ECO:0007669"/>
    <property type="project" value="TreeGrafter"/>
</dbReference>
<evidence type="ECO:0000259" key="5">
    <source>
        <dbReference type="Pfam" id="PF24993"/>
    </source>
</evidence>
<evidence type="ECO:0000313" key="6">
    <source>
        <dbReference type="EMBL" id="OQV22263.1"/>
    </source>
</evidence>
<name>A0A1W0X456_HYPEX</name>
<feature type="domain" description="AIP/AIPL N-terminal FKBP-type PPIase" evidence="4">
    <location>
        <begin position="1519"/>
        <end position="1650"/>
    </location>
</feature>
<sequence length="1824" mass="201642">MGSAGDSPSAGAATTTGKPQISSEFQESLKNFIKRGTTASRKERHHVLRELNRLWSDEATGISEGPLQTILFNIANCLPRYLGDPISCQELLKLVHQILDKTTEPNYPLFSAVLSGIADSLTLESPSKYSKNLARLSLKVSVLVAAKVKAGSAEWKTLVDIQSRLLFVALNTTRRWEEYLTYKIMRKTFSADANGHITKLLQYLTREDALQASAGFIKFISYYALQKGHECVLDCLRKSPELMGVLTHFVRWTFSSKTPAAASFLHLSETGFLRVIDEKTFKDNLLSPMVKSMLRNPEVVLPAVIAVIRGVSVDLSPFCLEIGKQIGTQLHSKVETSRKLSVDAAKYLAQQCSDTAVVDELAVYLFGVLNGSEGKITLATERTDVISGIGNLSAQKRGDLQASADRITSLFTAVVAGEAHEAVAVHAIAMLGLWSAKFTRVPLALQTALKNISSLKSAVIRTAYLGCLSTLLRDQSAEVPADLVPVLSKIVETAAASKVGDVALASEALPAASVLLLLNFSTTKLSTLWSALSDTAKQTFASEKFLSGCSPDAMKFVSLLVERLLVFHYDRLKPDAVRMYIRAMSYSLLRSSQSERRQALQSWKKIVATNRIGMLSEDLVSALKTTLVKLKSADAGTDKSSDGDSTQRAQNFSKNAIAILTFVVECYVELDFPAADKGRLIVECLLISSEPGVASLRPSMWISLLRRFRHDSLFPDKLVADHIDEIWDKLQTEDALSDEALKIAVKTFAGFPTLTTVTKLLANVKKEVSAAEVLAVSLSDVLVFHAPAGVLYDKSVLEAHNEEAAKGNIKRESKAYSYKEQLAEIELRKELEEKKKAKLGGKEAPLTPKQKEVVTKQIQKETVVRQGVAKVYKRIERPFLILDSMIAGNPDCIRSYLSEIIGIVSPLLHVPLTARPACQTWILMSDCVHDHLKNGGIAKSLAFVTLRVLEPACPLPKLWTQESLPKAVARVIHGILSPLEKPEAEEHGLDEDEAEIDVDSTIAVSDICYALPLIRVVVNEAYAKKLGLAESVPVEAFRIVCKVMEMCAGTKTDAVGNGLLDVDEDAIAEMDENNPAFLPLNDVLEMLIEVSESGKVRFESDAGVAIGHFAVAVTRCSTDNSIELESKIIHQLLKLLLSSKSNLRIAAVQALATLTEQVTRFISVPAEQLLLEKRVFIAAHDEEDTKVAEFAMNLFRDLGLRPTEALVLAVVEDITQTKEFLRNSAAAALGAMLPHFPEMTAQVLELLLRKYDQNVEDSKPKLDKFGRPTAESQIDSWPARRGIAAALIRIIPSLGVESHLRDTMSFLLQKPCALRDEKAPVRHDMLQVAIALINQHGKTHVGTLLAKLEEFLVTAPKTADYDVVRQSAIVIMGNLARHLDAGHPKIRPVVHQLLAALSTPSEEVQKAVGGCIAPLVVNIEEDIRQVVPNLLHVLYESESYAHRRGAAYGLAGVFQGLGIMSLKDYDIMVTIMGGLQDKKNAQRRESKFLAFFGAVVMSDTGLIEKEIVKHGSQLIEAVDETKIKFFYRTVKTSDGTVLDDNFPGKEPLELIYGKQFKLEVWEECLKTMELHEVARFTVQRELLSCYALVAKSLRDIAKGKDSSNCGDREHGSGDHHCCGMQNMLKNGLGYADLDEFLKNPEPLIFTLEIVEASEPGSYEKDSWAMDQAEKLKSIPVLHEEGNHLYRKQKYVEAADRYTRALGILEDLMGREQPESDDWKKLDVLRVPILLNYTQCQLILGHYNEAIEHTTTIIEKDPTNVKAWYRRAKAHAMAWNPKEAREDFARAVELDASLSGAVQRDLRKLDEVQRTRDLEDREKMRHLFG</sequence>
<evidence type="ECO:0000259" key="4">
    <source>
        <dbReference type="Pfam" id="PF23322"/>
    </source>
</evidence>
<feature type="domain" description="Stalled ribosome sensor GCN1-like N-terminal" evidence="5">
    <location>
        <begin position="246"/>
        <end position="376"/>
    </location>
</feature>
<dbReference type="Gene3D" id="3.10.50.40">
    <property type="match status" value="1"/>
</dbReference>
<accession>A0A1W0X456</accession>
<dbReference type="Proteomes" id="UP000192578">
    <property type="component" value="Unassembled WGS sequence"/>
</dbReference>
<dbReference type="GO" id="GO:0016301">
    <property type="term" value="F:kinase activity"/>
    <property type="evidence" value="ECO:0007669"/>
    <property type="project" value="UniProtKB-KW"/>
</dbReference>
<dbReference type="SUPFAM" id="SSF48371">
    <property type="entry name" value="ARM repeat"/>
    <property type="match status" value="2"/>
</dbReference>
<dbReference type="GO" id="GO:0003755">
    <property type="term" value="F:peptidyl-prolyl cis-trans isomerase activity"/>
    <property type="evidence" value="ECO:0007669"/>
    <property type="project" value="InterPro"/>
</dbReference>
<evidence type="ECO:0000256" key="1">
    <source>
        <dbReference type="ARBA" id="ARBA00007366"/>
    </source>
</evidence>
<dbReference type="Pfam" id="PF23322">
    <property type="entry name" value="PPIase_AIP"/>
    <property type="match status" value="1"/>
</dbReference>
<comment type="caution">
    <text evidence="6">The sequence shown here is derived from an EMBL/GenBank/DDBJ whole genome shotgun (WGS) entry which is preliminary data.</text>
</comment>
<dbReference type="InterPro" id="IPR056277">
    <property type="entry name" value="PPIase_AIP"/>
</dbReference>
<protein>
    <submittedName>
        <fullName evidence="6">EIF-2-alpha kinase activator GCN1</fullName>
    </submittedName>
</protein>
<dbReference type="GO" id="GO:0034198">
    <property type="term" value="P:cellular response to amino acid starvation"/>
    <property type="evidence" value="ECO:0007669"/>
    <property type="project" value="TreeGrafter"/>
</dbReference>
<keyword evidence="6" id="KW-0808">Transferase</keyword>
<proteinExistence type="inferred from homology"/>
<dbReference type="SUPFAM" id="SSF48452">
    <property type="entry name" value="TPR-like"/>
    <property type="match status" value="1"/>
</dbReference>
<dbReference type="InterPro" id="IPR011990">
    <property type="entry name" value="TPR-like_helical_dom_sf"/>
</dbReference>
<evidence type="ECO:0000256" key="2">
    <source>
        <dbReference type="ARBA" id="ARBA00022737"/>
    </source>
</evidence>
<organism evidence="6 7">
    <name type="scientific">Hypsibius exemplaris</name>
    <name type="common">Freshwater tardigrade</name>
    <dbReference type="NCBI Taxonomy" id="2072580"/>
    <lineage>
        <taxon>Eukaryota</taxon>
        <taxon>Metazoa</taxon>
        <taxon>Ecdysozoa</taxon>
        <taxon>Tardigrada</taxon>
        <taxon>Eutardigrada</taxon>
        <taxon>Parachela</taxon>
        <taxon>Hypsibioidea</taxon>
        <taxon>Hypsibiidae</taxon>
        <taxon>Hypsibius</taxon>
    </lineage>
</organism>
<keyword evidence="6" id="KW-0418">Kinase</keyword>
<reference evidence="7" key="1">
    <citation type="submission" date="2017-01" db="EMBL/GenBank/DDBJ databases">
        <title>Comparative genomics of anhydrobiosis in the tardigrade Hypsibius dujardini.</title>
        <authorList>
            <person name="Yoshida Y."/>
            <person name="Koutsovoulos G."/>
            <person name="Laetsch D."/>
            <person name="Stevens L."/>
            <person name="Kumar S."/>
            <person name="Horikawa D."/>
            <person name="Ishino K."/>
            <person name="Komine S."/>
            <person name="Tomita M."/>
            <person name="Blaxter M."/>
            <person name="Arakawa K."/>
        </authorList>
    </citation>
    <scope>NUCLEOTIDE SEQUENCE [LARGE SCALE GENOMIC DNA]</scope>
    <source>
        <strain evidence="7">Z151</strain>
    </source>
</reference>
<keyword evidence="7" id="KW-1185">Reference proteome</keyword>
<gene>
    <name evidence="6" type="ORF">BV898_03766</name>
</gene>
<dbReference type="Gene3D" id="1.25.40.10">
    <property type="entry name" value="Tetratricopeptide repeat domain"/>
    <property type="match status" value="1"/>
</dbReference>
<feature type="compositionally biased region" description="Low complexity" evidence="3">
    <location>
        <begin position="1"/>
        <end position="17"/>
    </location>
</feature>
<dbReference type="InterPro" id="IPR016024">
    <property type="entry name" value="ARM-type_fold"/>
</dbReference>
<dbReference type="PANTHER" id="PTHR23346:SF7">
    <property type="entry name" value="STALLED RIBOSOME SENSOR GCN1"/>
    <property type="match status" value="1"/>
</dbReference>
<dbReference type="SUPFAM" id="SSF54534">
    <property type="entry name" value="FKBP-like"/>
    <property type="match status" value="1"/>
</dbReference>